<evidence type="ECO:0000256" key="1">
    <source>
        <dbReference type="ARBA" id="ARBA00004430"/>
    </source>
</evidence>
<feature type="non-terminal residue" evidence="3">
    <location>
        <position position="720"/>
    </location>
</feature>
<dbReference type="EMBL" id="BMAR01000032">
    <property type="protein sequence ID" value="GFR49789.1"/>
    <property type="molecule type" value="Genomic_DNA"/>
</dbReference>
<organism evidence="3 4">
    <name type="scientific">Astrephomene gubernaculifera</name>
    <dbReference type="NCBI Taxonomy" id="47775"/>
    <lineage>
        <taxon>Eukaryota</taxon>
        <taxon>Viridiplantae</taxon>
        <taxon>Chlorophyta</taxon>
        <taxon>core chlorophytes</taxon>
        <taxon>Chlorophyceae</taxon>
        <taxon>CS clade</taxon>
        <taxon>Chlamydomonadales</taxon>
        <taxon>Astrephomenaceae</taxon>
        <taxon>Astrephomene</taxon>
    </lineage>
</organism>
<dbReference type="Gene3D" id="3.80.10.10">
    <property type="entry name" value="Ribonuclease Inhibitor"/>
    <property type="match status" value="1"/>
</dbReference>
<dbReference type="AlphaFoldDB" id="A0AAD3HQ77"/>
<evidence type="ECO:0000313" key="4">
    <source>
        <dbReference type="Proteomes" id="UP001054857"/>
    </source>
</evidence>
<dbReference type="SUPFAM" id="SSF52047">
    <property type="entry name" value="RNI-like"/>
    <property type="match status" value="1"/>
</dbReference>
<feature type="compositionally biased region" description="Basic and acidic residues" evidence="2">
    <location>
        <begin position="129"/>
        <end position="142"/>
    </location>
</feature>
<feature type="compositionally biased region" description="Acidic residues" evidence="2">
    <location>
        <begin position="143"/>
        <end position="162"/>
    </location>
</feature>
<keyword evidence="4" id="KW-1185">Reference proteome</keyword>
<dbReference type="PANTHER" id="PTHR24114">
    <property type="entry name" value="LEUCINE RICH REPEAT FAMILY PROTEIN"/>
    <property type="match status" value="1"/>
</dbReference>
<dbReference type="Proteomes" id="UP001054857">
    <property type="component" value="Unassembled WGS sequence"/>
</dbReference>
<gene>
    <name evidence="3" type="ORF">Agub_g11727</name>
</gene>
<reference evidence="3 4" key="1">
    <citation type="journal article" date="2021" name="Sci. Rep.">
        <title>Genome sequencing of the multicellular alga Astrephomene provides insights into convergent evolution of germ-soma differentiation.</title>
        <authorList>
            <person name="Yamashita S."/>
            <person name="Yamamoto K."/>
            <person name="Matsuzaki R."/>
            <person name="Suzuki S."/>
            <person name="Yamaguchi H."/>
            <person name="Hirooka S."/>
            <person name="Minakuchi Y."/>
            <person name="Miyagishima S."/>
            <person name="Kawachi M."/>
            <person name="Toyoda A."/>
            <person name="Nozaki H."/>
        </authorList>
    </citation>
    <scope>NUCLEOTIDE SEQUENCE [LARGE SCALE GENOMIC DNA]</scope>
    <source>
        <strain evidence="3 4">NIES-4017</strain>
    </source>
</reference>
<feature type="compositionally biased region" description="Low complexity" evidence="2">
    <location>
        <begin position="281"/>
        <end position="290"/>
    </location>
</feature>
<evidence type="ECO:0000256" key="2">
    <source>
        <dbReference type="SAM" id="MobiDB-lite"/>
    </source>
</evidence>
<feature type="region of interest" description="Disordered" evidence="2">
    <location>
        <begin position="206"/>
        <end position="298"/>
    </location>
</feature>
<dbReference type="InterPro" id="IPR032675">
    <property type="entry name" value="LRR_dom_sf"/>
</dbReference>
<feature type="compositionally biased region" description="Gly residues" evidence="2">
    <location>
        <begin position="207"/>
        <end position="216"/>
    </location>
</feature>
<dbReference type="PANTHER" id="PTHR24114:SF2">
    <property type="entry name" value="F-BOX DOMAIN-CONTAINING PROTEIN-RELATED"/>
    <property type="match status" value="1"/>
</dbReference>
<evidence type="ECO:0000313" key="3">
    <source>
        <dbReference type="EMBL" id="GFR49789.1"/>
    </source>
</evidence>
<sequence length="720" mass="74806">GGGGGGAALGDLELANQEAFAAFRERIKEAAARCVVDTGPAAVRNGLMDELVEAVAATQGPTVVAAAREWRCARRYDSTYQPLHHPWRTSATAGDPSDTANTLEGEDGGGNNGDADEGDDDDGCGNDVVADRDRDQGDRGFGEEEDEPEEDEDPEEDEESDSEGERDYSESGGNEGGAAGDEVQDGHMTDEEKLRSLAAQIRFLMGGREGGGGSRGSEGEDFNDEHSGGGDDDGDQDGGGYCSSSLTGDDTEARIDIAPQPGLHSAGRGDTTNTGHRRCSSDSTSTSSATHNHHTQQPVPLGAGGLAIAAVDVTQAQATVAADYDFILGLIRAGLGVEVFNRVLQEQLNLRLRERLLVQAWSDGDHRSAAALLAGGARCLSPVLELTFPGPRAARRCSPTLAAALRCSGGVQDLRLRCRNPAAWRRYLDGDVVAFVVAEALAAATPGISIGQLQGSAANSNGDADVTGDGASNPNDGLGLALNAGGGGGGGVDGVENGNFCGMGLRSLSWCLPVGPLGCRALGEALCLNTRLTDLRLEGYWFREETMEPLVAALAAGNRSIVKFRLFGGELGHRGAERLCDWIRANPALVHLELVNGGLTDLQLPALVAAILAAGRLQHLNLLQNLLTPASGPALEALLAGTATLRFLNVGNGGGLGLGAEGYAAVSRGLGRNQSLEELHCPDVGPEGLRALLRAFRDPAARCRGVLREVGTMEWGWLGG</sequence>
<proteinExistence type="predicted"/>
<feature type="region of interest" description="Disordered" evidence="2">
    <location>
        <begin position="84"/>
        <end position="186"/>
    </location>
</feature>
<name>A0AAD3HQ77_9CHLO</name>
<feature type="compositionally biased region" description="Acidic residues" evidence="2">
    <location>
        <begin position="114"/>
        <end position="124"/>
    </location>
</feature>
<comment type="subcellular location">
    <subcellularLocation>
        <location evidence="1">Cytoplasm</location>
        <location evidence="1">Cytoskeleton</location>
        <location evidence="1">Cilium axoneme</location>
    </subcellularLocation>
</comment>
<comment type="caution">
    <text evidence="3">The sequence shown here is derived from an EMBL/GenBank/DDBJ whole genome shotgun (WGS) entry which is preliminary data.</text>
</comment>
<protein>
    <submittedName>
        <fullName evidence="3">Uncharacterized protein</fullName>
    </submittedName>
</protein>
<accession>A0AAD3HQ77</accession>
<dbReference type="GO" id="GO:0005930">
    <property type="term" value="C:axoneme"/>
    <property type="evidence" value="ECO:0007669"/>
    <property type="project" value="UniProtKB-SubCell"/>
</dbReference>
<dbReference type="InterPro" id="IPR052394">
    <property type="entry name" value="LRR-containing"/>
</dbReference>